<reference evidence="2" key="1">
    <citation type="submission" date="2016-05" db="EMBL/GenBank/DDBJ databases">
        <authorList>
            <person name="Naeem Raeece"/>
        </authorList>
    </citation>
    <scope>NUCLEOTIDE SEQUENCE [LARGE SCALE GENOMIC DNA]</scope>
</reference>
<dbReference type="EMBL" id="FLRE01001592">
    <property type="protein sequence ID" value="SBT56827.1"/>
    <property type="molecule type" value="Genomic_DNA"/>
</dbReference>
<gene>
    <name evidence="1" type="ORF">POVWA2_075470</name>
</gene>
<evidence type="ECO:0000313" key="1">
    <source>
        <dbReference type="EMBL" id="SBT56827.1"/>
    </source>
</evidence>
<protein>
    <submittedName>
        <fullName evidence="1">PIR Superfamily Protein</fullName>
    </submittedName>
</protein>
<accession>A0A1A9AJN1</accession>
<dbReference type="AlphaFoldDB" id="A0A1A9AJN1"/>
<proteinExistence type="predicted"/>
<sequence length="334" mass="39362">MAQSRPIWVFKESILPSIYHTNRLYNDTKIQELKENKEKAPSYQQVLTKINELNSSFNKCYEEIKGECFQYKEEFRCCRDINYHIDIVKGIIKSFKLEEIEKNDLITKVEDNLKQKLSGYGTHVCERKEDLDSIRKRCIIKQLHDFVQDKDIIQNYSNDYNKYLVKKWNEIIKYTNGNDDVYIKIENDFMGILDKYKHFLETSLYIPDVDLENLKEEDIKISTDLSSLITSISLDTFPSEPSPGKHYNELYKQVLSDKVSNIQTKNILLPFGVTISGVSLILLLLHKFSPLGNLLRRYTKMKVEEHQNMSDELPELYENSEIEEQYISYHSAPH</sequence>
<organism evidence="1 2">
    <name type="scientific">Plasmodium ovale wallikeri</name>
    <dbReference type="NCBI Taxonomy" id="864142"/>
    <lineage>
        <taxon>Eukaryota</taxon>
        <taxon>Sar</taxon>
        <taxon>Alveolata</taxon>
        <taxon>Apicomplexa</taxon>
        <taxon>Aconoidasida</taxon>
        <taxon>Haemosporida</taxon>
        <taxon>Plasmodiidae</taxon>
        <taxon>Plasmodium</taxon>
        <taxon>Plasmodium (Plasmodium)</taxon>
    </lineage>
</organism>
<evidence type="ECO:0000313" key="2">
    <source>
        <dbReference type="Proteomes" id="UP000078550"/>
    </source>
</evidence>
<dbReference type="Proteomes" id="UP000078550">
    <property type="component" value="Unassembled WGS sequence"/>
</dbReference>
<name>A0A1A9AJN1_PLAOA</name>